<dbReference type="SUPFAM" id="SSF53822">
    <property type="entry name" value="Periplasmic binding protein-like I"/>
    <property type="match status" value="1"/>
</dbReference>
<feature type="chain" id="PRO_5013719991" evidence="4">
    <location>
        <begin position="24"/>
        <end position="389"/>
    </location>
</feature>
<evidence type="ECO:0000313" key="7">
    <source>
        <dbReference type="Proteomes" id="UP000221168"/>
    </source>
</evidence>
<dbReference type="InterPro" id="IPR028082">
    <property type="entry name" value="Peripla_BP_I"/>
</dbReference>
<evidence type="ECO:0000256" key="3">
    <source>
        <dbReference type="ARBA" id="ARBA00022729"/>
    </source>
</evidence>
<dbReference type="GO" id="GO:0030246">
    <property type="term" value="F:carbohydrate binding"/>
    <property type="evidence" value="ECO:0007669"/>
    <property type="project" value="UniProtKB-ARBA"/>
</dbReference>
<comment type="subcellular location">
    <subcellularLocation>
        <location evidence="1">Cell envelope</location>
    </subcellularLocation>
</comment>
<dbReference type="AlphaFoldDB" id="A0A2G1QJU1"/>
<dbReference type="EMBL" id="PDVP01000012">
    <property type="protein sequence ID" value="PHP65796.1"/>
    <property type="molecule type" value="Genomic_DNA"/>
</dbReference>
<dbReference type="RefSeq" id="WP_099307583.1">
    <property type="nucleotide sequence ID" value="NZ_PDVP01000012.1"/>
</dbReference>
<accession>A0A2G1QJU1</accession>
<feature type="signal peptide" evidence="4">
    <location>
        <begin position="1"/>
        <end position="23"/>
    </location>
</feature>
<name>A0A2G1QJU1_9HYPH</name>
<feature type="domain" description="Periplasmic binding protein" evidence="5">
    <location>
        <begin position="67"/>
        <end position="286"/>
    </location>
</feature>
<evidence type="ECO:0000313" key="6">
    <source>
        <dbReference type="EMBL" id="PHP65796.1"/>
    </source>
</evidence>
<gene>
    <name evidence="6" type="ORF">CSC94_17055</name>
</gene>
<dbReference type="CDD" id="cd06300">
    <property type="entry name" value="PBP1_ABC_sugar_binding-like"/>
    <property type="match status" value="1"/>
</dbReference>
<evidence type="ECO:0000256" key="1">
    <source>
        <dbReference type="ARBA" id="ARBA00004196"/>
    </source>
</evidence>
<keyword evidence="7" id="KW-1185">Reference proteome</keyword>
<dbReference type="OrthoDB" id="5100645at2"/>
<protein>
    <submittedName>
        <fullName evidence="6">Sugar ABC transporter substrate-binding protein</fullName>
    </submittedName>
</protein>
<dbReference type="Gene3D" id="3.40.50.2300">
    <property type="match status" value="2"/>
</dbReference>
<reference evidence="6 7" key="1">
    <citation type="submission" date="2017-10" db="EMBL/GenBank/DDBJ databases">
        <title>Sedimentibacterium mangrovi gen. nov., sp. nov., a novel member of family Phyllobacteriacea isolated from mangrove sediment.</title>
        <authorList>
            <person name="Liao H."/>
            <person name="Tian Y."/>
        </authorList>
    </citation>
    <scope>NUCLEOTIDE SEQUENCE [LARGE SCALE GENOMIC DNA]</scope>
    <source>
        <strain evidence="6 7">X9-2-2</strain>
    </source>
</reference>
<evidence type="ECO:0000256" key="4">
    <source>
        <dbReference type="SAM" id="SignalP"/>
    </source>
</evidence>
<dbReference type="PANTHER" id="PTHR46847:SF1">
    <property type="entry name" value="D-ALLOSE-BINDING PERIPLASMIC PROTEIN-RELATED"/>
    <property type="match status" value="1"/>
</dbReference>
<evidence type="ECO:0000259" key="5">
    <source>
        <dbReference type="Pfam" id="PF13407"/>
    </source>
</evidence>
<dbReference type="InterPro" id="IPR025997">
    <property type="entry name" value="SBP_2_dom"/>
</dbReference>
<proteinExistence type="inferred from homology"/>
<evidence type="ECO:0000256" key="2">
    <source>
        <dbReference type="ARBA" id="ARBA00007639"/>
    </source>
</evidence>
<dbReference type="Proteomes" id="UP000221168">
    <property type="component" value="Unassembled WGS sequence"/>
</dbReference>
<dbReference type="PANTHER" id="PTHR46847">
    <property type="entry name" value="D-ALLOSE-BINDING PERIPLASMIC PROTEIN-RELATED"/>
    <property type="match status" value="1"/>
</dbReference>
<comment type="caution">
    <text evidence="6">The sequence shown here is derived from an EMBL/GenBank/DDBJ whole genome shotgun (WGS) entry which is preliminary data.</text>
</comment>
<sequence>MKFLKELALAVGILAIGSSAVLAEGVDEINPEVAKRLYNPDMLDPMQPVGPSTLRDFKAKNPPPWKIGYASSYAGNTWRANAMDALQNEIIPKWKELGLISEVVVTQSNLNDSTQIQQMRQLVDQGVDAIFVCCSNPTALNQTVQYAIDKGVPVFSMTGYLTAPSAVNSSVNYQVAGFEIGKRMADELGGEGNVLVVEGIPGTSGSDSQDRGVKAGLATAPGIKVVGSIAGMWTDQVAQGEVQKWLATHPGKLDGIVVQSAAEMGVLRALQQSGRTGVKVAIGGELGALCTWRKNPDLISVAVQTWPPADDVNLIWRIMMRTLQGQGPKVQSVLVDPVTITHDDVMKLLPENCDENAQNWLNVGAEKWGSEEYLDQFFVNPADPTKYKP</sequence>
<comment type="similarity">
    <text evidence="2">Belongs to the bacterial solute-binding protein 2 family.</text>
</comment>
<organism evidence="6 7">
    <name type="scientific">Zhengella mangrovi</name>
    <dbReference type="NCBI Taxonomy" id="1982044"/>
    <lineage>
        <taxon>Bacteria</taxon>
        <taxon>Pseudomonadati</taxon>
        <taxon>Pseudomonadota</taxon>
        <taxon>Alphaproteobacteria</taxon>
        <taxon>Hyphomicrobiales</taxon>
        <taxon>Notoacmeibacteraceae</taxon>
        <taxon>Zhengella</taxon>
    </lineage>
</organism>
<dbReference type="Pfam" id="PF13407">
    <property type="entry name" value="Peripla_BP_4"/>
    <property type="match status" value="1"/>
</dbReference>
<keyword evidence="3 4" id="KW-0732">Signal</keyword>
<dbReference type="GO" id="GO:0030313">
    <property type="term" value="C:cell envelope"/>
    <property type="evidence" value="ECO:0007669"/>
    <property type="project" value="UniProtKB-SubCell"/>
</dbReference>